<evidence type="ECO:0000256" key="1">
    <source>
        <dbReference type="ARBA" id="ARBA00001946"/>
    </source>
</evidence>
<dbReference type="InterPro" id="IPR027417">
    <property type="entry name" value="P-loop_NTPase"/>
</dbReference>
<comment type="subunit">
    <text evidence="10">Monomer.</text>
</comment>
<evidence type="ECO:0000256" key="10">
    <source>
        <dbReference type="HAMAP-Rule" id="MF_00185"/>
    </source>
</evidence>
<feature type="site" description="Interaction with substrate tRNA" evidence="10">
    <location>
        <position position="126"/>
    </location>
</feature>
<name>A0A9Q8TXZ3_9GAMM</name>
<evidence type="ECO:0000256" key="13">
    <source>
        <dbReference type="RuleBase" id="RU003785"/>
    </source>
</evidence>
<dbReference type="PANTHER" id="PTHR11088:SF60">
    <property type="entry name" value="TRNA DIMETHYLALLYLTRANSFERASE"/>
    <property type="match status" value="1"/>
</dbReference>
<keyword evidence="5 10" id="KW-0819">tRNA processing</keyword>
<protein>
    <recommendedName>
        <fullName evidence="10">tRNA dimethylallyltransferase</fullName>
        <ecNumber evidence="10">2.5.1.75</ecNumber>
    </recommendedName>
    <alternativeName>
        <fullName evidence="10">Dimethylallyl diphosphate:tRNA dimethylallyltransferase</fullName>
        <shortName evidence="10">DMAPP:tRNA dimethylallyltransferase</shortName>
        <shortName evidence="10">DMATase</shortName>
    </alternativeName>
    <alternativeName>
        <fullName evidence="10">Isopentenyl-diphosphate:tRNA isopentenyltransferase</fullName>
        <shortName evidence="10">IPP transferase</shortName>
        <shortName evidence="10">IPPT</shortName>
        <shortName evidence="10">IPTase</shortName>
    </alternativeName>
</protein>
<evidence type="ECO:0000256" key="11">
    <source>
        <dbReference type="RuleBase" id="RU003783"/>
    </source>
</evidence>
<feature type="binding site" evidence="10">
    <location>
        <begin position="14"/>
        <end position="21"/>
    </location>
    <ligand>
        <name>ATP</name>
        <dbReference type="ChEBI" id="CHEBI:30616"/>
    </ligand>
</feature>
<dbReference type="HAMAP" id="MF_00185">
    <property type="entry name" value="IPP_trans"/>
    <property type="match status" value="1"/>
</dbReference>
<dbReference type="Proteomes" id="UP001056381">
    <property type="component" value="Chromosome"/>
</dbReference>
<feature type="region of interest" description="Interaction with substrate tRNA" evidence="10">
    <location>
        <begin position="39"/>
        <end position="42"/>
    </location>
</feature>
<sequence length="316" mass="36232">MNYKYNFPAIFLIGPTASGKTATSIALAENLPIEIVSVDSAMVYKGMDIGTSKPTKFERKGIPHHLIDIVSPDRNFDLGLFLQETHRATKEILKNENIPLFVGGSMLFQKVLLNGIHDFPSDENIRKQIQKDIKENGIDFLIDELRLIDEETFKSIDLKNLRRVERAVEIIRITGTKLSILKKQEMEKFFDYNKCLVLGIFNKKSTLESLAKKRLEIMVNQGILNELENLKKEYKLNAGHQSMNAINYKQFLAHLDGKVSLESAFEQAFDATKNLIKTQLTWMKKFNFNNSMNAEYADDSDTFSDTINTYLRSFNK</sequence>
<dbReference type="InterPro" id="IPR018022">
    <property type="entry name" value="IPT"/>
</dbReference>
<dbReference type="GO" id="GO:0006400">
    <property type="term" value="P:tRNA modification"/>
    <property type="evidence" value="ECO:0007669"/>
    <property type="project" value="TreeGrafter"/>
</dbReference>
<comment type="similarity">
    <text evidence="3 10 13">Belongs to the IPP transferase family.</text>
</comment>
<feature type="site" description="Interaction with substrate tRNA" evidence="10">
    <location>
        <position position="105"/>
    </location>
</feature>
<evidence type="ECO:0000256" key="9">
    <source>
        <dbReference type="ARBA" id="ARBA00049563"/>
    </source>
</evidence>
<keyword evidence="6 10" id="KW-0547">Nucleotide-binding</keyword>
<dbReference type="EC" id="2.5.1.75" evidence="10"/>
<dbReference type="Gene3D" id="1.10.20.140">
    <property type="match status" value="1"/>
</dbReference>
<comment type="catalytic activity">
    <reaction evidence="9 10 11">
        <text>adenosine(37) in tRNA + dimethylallyl diphosphate = N(6)-dimethylallyladenosine(37) in tRNA + diphosphate</text>
        <dbReference type="Rhea" id="RHEA:26482"/>
        <dbReference type="Rhea" id="RHEA-COMP:10162"/>
        <dbReference type="Rhea" id="RHEA-COMP:10375"/>
        <dbReference type="ChEBI" id="CHEBI:33019"/>
        <dbReference type="ChEBI" id="CHEBI:57623"/>
        <dbReference type="ChEBI" id="CHEBI:74411"/>
        <dbReference type="ChEBI" id="CHEBI:74415"/>
        <dbReference type="EC" id="2.5.1.75"/>
    </reaction>
</comment>
<evidence type="ECO:0000256" key="7">
    <source>
        <dbReference type="ARBA" id="ARBA00022840"/>
    </source>
</evidence>
<reference evidence="14" key="1">
    <citation type="submission" date="2022-05" db="EMBL/GenBank/DDBJ databases">
        <title>Single-amplified genomics reveal most streamlined microbe among free-living bacteria.</title>
        <authorList>
            <person name="Roda-Garcia J."/>
            <person name="Haro-Moreno J.M."/>
            <person name="Rodriguez-Valera F."/>
            <person name="Almagro-Moreno S."/>
            <person name="Lopez-Perez M."/>
        </authorList>
    </citation>
    <scope>NUCLEOTIDE SEQUENCE</scope>
    <source>
        <strain evidence="14">TMED112-D2-2</strain>
    </source>
</reference>
<comment type="cofactor">
    <cofactor evidence="1 10">
        <name>Mg(2+)</name>
        <dbReference type="ChEBI" id="CHEBI:18420"/>
    </cofactor>
</comment>
<organism evidence="14 15">
    <name type="scientific">SAR86 cluster bacterium</name>
    <dbReference type="NCBI Taxonomy" id="2030880"/>
    <lineage>
        <taxon>Bacteria</taxon>
        <taxon>Pseudomonadati</taxon>
        <taxon>Pseudomonadota</taxon>
        <taxon>Gammaproteobacteria</taxon>
        <taxon>SAR86 cluster</taxon>
    </lineage>
</organism>
<evidence type="ECO:0000313" key="14">
    <source>
        <dbReference type="EMBL" id="URQ63008.1"/>
    </source>
</evidence>
<keyword evidence="7 10" id="KW-0067">ATP-binding</keyword>
<keyword evidence="4 10" id="KW-0808">Transferase</keyword>
<evidence type="ECO:0000256" key="3">
    <source>
        <dbReference type="ARBA" id="ARBA00005842"/>
    </source>
</evidence>
<dbReference type="PANTHER" id="PTHR11088">
    <property type="entry name" value="TRNA DIMETHYLALLYLTRANSFERASE"/>
    <property type="match status" value="1"/>
</dbReference>
<dbReference type="InterPro" id="IPR039657">
    <property type="entry name" value="Dimethylallyltransferase"/>
</dbReference>
<accession>A0A9Q8TXZ3</accession>
<keyword evidence="15" id="KW-1185">Reference proteome</keyword>
<evidence type="ECO:0000256" key="4">
    <source>
        <dbReference type="ARBA" id="ARBA00022679"/>
    </source>
</evidence>
<dbReference type="GO" id="GO:0052381">
    <property type="term" value="F:tRNA dimethylallyltransferase activity"/>
    <property type="evidence" value="ECO:0007669"/>
    <property type="project" value="UniProtKB-UniRule"/>
</dbReference>
<evidence type="ECO:0000256" key="5">
    <source>
        <dbReference type="ARBA" id="ARBA00022694"/>
    </source>
</evidence>
<evidence type="ECO:0000256" key="8">
    <source>
        <dbReference type="ARBA" id="ARBA00022842"/>
    </source>
</evidence>
<feature type="binding site" evidence="10">
    <location>
        <begin position="16"/>
        <end position="21"/>
    </location>
    <ligand>
        <name>substrate</name>
    </ligand>
</feature>
<dbReference type="NCBIfam" id="TIGR00174">
    <property type="entry name" value="miaA"/>
    <property type="match status" value="1"/>
</dbReference>
<gene>
    <name evidence="10 14" type="primary">miaA</name>
    <name evidence="14" type="ORF">M9B40_04615</name>
</gene>
<comment type="function">
    <text evidence="2 10 12">Catalyzes the transfer of a dimethylallyl group onto the adenine at position 37 in tRNAs that read codons beginning with uridine, leading to the formation of N6-(dimethylallyl)adenosine (i(6)A).</text>
</comment>
<evidence type="ECO:0000256" key="2">
    <source>
        <dbReference type="ARBA" id="ARBA00003213"/>
    </source>
</evidence>
<comment type="caution">
    <text evidence="10">Lacks conserved residue(s) required for the propagation of feature annotation.</text>
</comment>
<dbReference type="AlphaFoldDB" id="A0A9Q8TXZ3"/>
<dbReference type="GO" id="GO:0005524">
    <property type="term" value="F:ATP binding"/>
    <property type="evidence" value="ECO:0007669"/>
    <property type="project" value="UniProtKB-UniRule"/>
</dbReference>
<dbReference type="EMBL" id="CP097966">
    <property type="protein sequence ID" value="URQ63008.1"/>
    <property type="molecule type" value="Genomic_DNA"/>
</dbReference>
<evidence type="ECO:0000313" key="15">
    <source>
        <dbReference type="Proteomes" id="UP001056381"/>
    </source>
</evidence>
<keyword evidence="8 10" id="KW-0460">Magnesium</keyword>
<dbReference type="Pfam" id="PF01715">
    <property type="entry name" value="IPPT"/>
    <property type="match status" value="1"/>
</dbReference>
<proteinExistence type="inferred from homology"/>
<evidence type="ECO:0000256" key="6">
    <source>
        <dbReference type="ARBA" id="ARBA00022741"/>
    </source>
</evidence>
<evidence type="ECO:0000256" key="12">
    <source>
        <dbReference type="RuleBase" id="RU003784"/>
    </source>
</evidence>
<dbReference type="SUPFAM" id="SSF52540">
    <property type="entry name" value="P-loop containing nucleoside triphosphate hydrolases"/>
    <property type="match status" value="1"/>
</dbReference>
<dbReference type="Gene3D" id="3.40.50.300">
    <property type="entry name" value="P-loop containing nucleotide triphosphate hydrolases"/>
    <property type="match status" value="1"/>
</dbReference>